<feature type="compositionally biased region" description="Polar residues" evidence="1">
    <location>
        <begin position="61"/>
        <end position="75"/>
    </location>
</feature>
<feature type="compositionally biased region" description="Polar residues" evidence="1">
    <location>
        <begin position="32"/>
        <end position="46"/>
    </location>
</feature>
<feature type="compositionally biased region" description="Basic and acidic residues" evidence="1">
    <location>
        <begin position="103"/>
        <end position="127"/>
    </location>
</feature>
<organism evidence="3 4">
    <name type="scientific">Panagrellus redivivus</name>
    <name type="common">Microworm</name>
    <dbReference type="NCBI Taxonomy" id="6233"/>
    <lineage>
        <taxon>Eukaryota</taxon>
        <taxon>Metazoa</taxon>
        <taxon>Ecdysozoa</taxon>
        <taxon>Nematoda</taxon>
        <taxon>Chromadorea</taxon>
        <taxon>Rhabditida</taxon>
        <taxon>Tylenchina</taxon>
        <taxon>Panagrolaimomorpha</taxon>
        <taxon>Panagrolaimoidea</taxon>
        <taxon>Panagrolaimidae</taxon>
        <taxon>Panagrellus</taxon>
    </lineage>
</organism>
<evidence type="ECO:0000256" key="1">
    <source>
        <dbReference type="SAM" id="MobiDB-lite"/>
    </source>
</evidence>
<evidence type="ECO:0000256" key="2">
    <source>
        <dbReference type="SAM" id="Phobius"/>
    </source>
</evidence>
<dbReference type="Proteomes" id="UP000492821">
    <property type="component" value="Unassembled WGS sequence"/>
</dbReference>
<name>A0A7E4VRR7_PANRE</name>
<keyword evidence="3" id="KW-1185">Reference proteome</keyword>
<feature type="region of interest" description="Disordered" evidence="1">
    <location>
        <begin position="31"/>
        <end position="322"/>
    </location>
</feature>
<protein>
    <submittedName>
        <fullName evidence="4">EOG090X032R</fullName>
    </submittedName>
</protein>
<feature type="compositionally biased region" description="Low complexity" evidence="1">
    <location>
        <begin position="207"/>
        <end position="222"/>
    </location>
</feature>
<proteinExistence type="predicted"/>
<keyword evidence="2" id="KW-1133">Transmembrane helix</keyword>
<feature type="transmembrane region" description="Helical" evidence="2">
    <location>
        <begin position="6"/>
        <end position="26"/>
    </location>
</feature>
<keyword evidence="2" id="KW-0472">Membrane</keyword>
<dbReference type="AlphaFoldDB" id="A0A7E4VRR7"/>
<evidence type="ECO:0000313" key="3">
    <source>
        <dbReference type="Proteomes" id="UP000492821"/>
    </source>
</evidence>
<evidence type="ECO:0000313" key="4">
    <source>
        <dbReference type="WBParaSite" id="Pan_g2465.t1"/>
    </source>
</evidence>
<sequence length="322" mass="35281">MVNPIFIICTPAYMLWFLVAIIVTCVSRKRANTSPLENPQRPSGKSQRTEEIFSPYASGEVRTSVSRTRSNNKSEQVSKKPSVKMISSKKKLDQKWKRKVRKIPKDGIEMEEPSADRDASPKEEKPVVEQTRIFSWNSGKKKSSNESSLDEFEKPTPMLEVTATDVSATQHESSLHLVTPTGKLTRVVPQKPDGSKVSGEPVQADKTPSTSPIPTQSTPTSPFLLPEQSTQPVSGSAKSTKIVKPGTPSNKKQKPKEGKSSPSTPTPPILILLDNQKSNAETTGSGGDKDKPKSSNSKSLENEILSKNMSRERVSRVAITSK</sequence>
<reference evidence="4" key="2">
    <citation type="submission" date="2020-10" db="UniProtKB">
        <authorList>
            <consortium name="WormBaseParasite"/>
        </authorList>
    </citation>
    <scope>IDENTIFICATION</scope>
</reference>
<feature type="compositionally biased region" description="Polar residues" evidence="1">
    <location>
        <begin position="227"/>
        <end position="239"/>
    </location>
</feature>
<accession>A0A7E4VRR7</accession>
<reference evidence="3" key="1">
    <citation type="journal article" date="2013" name="Genetics">
        <title>The draft genome and transcriptome of Panagrellus redivivus are shaped by the harsh demands of a free-living lifestyle.</title>
        <authorList>
            <person name="Srinivasan J."/>
            <person name="Dillman A.R."/>
            <person name="Macchietto M.G."/>
            <person name="Heikkinen L."/>
            <person name="Lakso M."/>
            <person name="Fracchia K.M."/>
            <person name="Antoshechkin I."/>
            <person name="Mortazavi A."/>
            <person name="Wong G."/>
            <person name="Sternberg P.W."/>
        </authorList>
    </citation>
    <scope>NUCLEOTIDE SEQUENCE [LARGE SCALE GENOMIC DNA]</scope>
    <source>
        <strain evidence="3">MT8872</strain>
    </source>
</reference>
<keyword evidence="2" id="KW-0812">Transmembrane</keyword>
<dbReference type="WBParaSite" id="Pan_g2465.t1">
    <property type="protein sequence ID" value="Pan_g2465.t1"/>
    <property type="gene ID" value="Pan_g2465"/>
</dbReference>